<dbReference type="AlphaFoldDB" id="A0A7W5YF22"/>
<name>A0A7W5YF22_9BACT</name>
<evidence type="ECO:0000313" key="3">
    <source>
        <dbReference type="Proteomes" id="UP000541425"/>
    </source>
</evidence>
<feature type="compositionally biased region" description="Polar residues" evidence="1">
    <location>
        <begin position="48"/>
        <end position="58"/>
    </location>
</feature>
<comment type="caution">
    <text evidence="2">The sequence shown here is derived from an EMBL/GenBank/DDBJ whole genome shotgun (WGS) entry which is preliminary data.</text>
</comment>
<accession>A0A7W5YF22</accession>
<organism evidence="2 3">
    <name type="scientific">Alloprevotella rava</name>
    <dbReference type="NCBI Taxonomy" id="671218"/>
    <lineage>
        <taxon>Bacteria</taxon>
        <taxon>Pseudomonadati</taxon>
        <taxon>Bacteroidota</taxon>
        <taxon>Bacteroidia</taxon>
        <taxon>Bacteroidales</taxon>
        <taxon>Prevotellaceae</taxon>
        <taxon>Alloprevotella</taxon>
    </lineage>
</organism>
<feature type="region of interest" description="Disordered" evidence="1">
    <location>
        <begin position="34"/>
        <end position="64"/>
    </location>
</feature>
<proteinExistence type="predicted"/>
<evidence type="ECO:0000313" key="2">
    <source>
        <dbReference type="EMBL" id="MBB3701756.1"/>
    </source>
</evidence>
<evidence type="ECO:0000256" key="1">
    <source>
        <dbReference type="SAM" id="MobiDB-lite"/>
    </source>
</evidence>
<gene>
    <name evidence="2" type="ORF">FHS60_000198</name>
</gene>
<dbReference type="RefSeq" id="WP_183693766.1">
    <property type="nucleotide sequence ID" value="NZ_JACICA010000001.1"/>
</dbReference>
<dbReference type="Proteomes" id="UP000541425">
    <property type="component" value="Unassembled WGS sequence"/>
</dbReference>
<protein>
    <submittedName>
        <fullName evidence="2">Uncharacterized protein</fullName>
    </submittedName>
</protein>
<dbReference type="EMBL" id="JACICA010000001">
    <property type="protein sequence ID" value="MBB3701756.1"/>
    <property type="molecule type" value="Genomic_DNA"/>
</dbReference>
<sequence>MKAYKKPQNRVINISTRNTFADFIVSSKESFEQWSRQQETHGDILDGSTESSDFQPYTSWKDLD</sequence>
<reference evidence="2 3" key="1">
    <citation type="submission" date="2020-08" db="EMBL/GenBank/DDBJ databases">
        <title>Genomic Encyclopedia of Type Strains, Phase IV (KMG-IV): sequencing the most valuable type-strain genomes for metagenomic binning, comparative biology and taxonomic classification.</title>
        <authorList>
            <person name="Goeker M."/>
        </authorList>
    </citation>
    <scope>NUCLEOTIDE SEQUENCE [LARGE SCALE GENOMIC DNA]</scope>
    <source>
        <strain evidence="2 3">DSM 22548</strain>
    </source>
</reference>